<proteinExistence type="inferred from homology"/>
<organism evidence="5 6">
    <name type="scientific">Candidatus Wolfebacteria bacterium RIFCSPHIGHO2_01_FULL_48_22</name>
    <dbReference type="NCBI Taxonomy" id="1802555"/>
    <lineage>
        <taxon>Bacteria</taxon>
        <taxon>Candidatus Wolfeibacteriota</taxon>
    </lineage>
</organism>
<comment type="similarity">
    <text evidence="1">Belongs to the universal ribosomal protein uL13 family.</text>
</comment>
<gene>
    <name evidence="5" type="ORF">A2755_02375</name>
</gene>
<dbReference type="GO" id="GO:0017148">
    <property type="term" value="P:negative regulation of translation"/>
    <property type="evidence" value="ECO:0007669"/>
    <property type="project" value="TreeGrafter"/>
</dbReference>
<dbReference type="STRING" id="1802555.A2755_02375"/>
<accession>A0A1F8DTR4</accession>
<dbReference type="InterPro" id="IPR005823">
    <property type="entry name" value="Ribosomal_uL13_bac-type"/>
</dbReference>
<dbReference type="InterPro" id="IPR005822">
    <property type="entry name" value="Ribosomal_uL13"/>
</dbReference>
<dbReference type="NCBIfam" id="TIGR01066">
    <property type="entry name" value="rplM_bact"/>
    <property type="match status" value="1"/>
</dbReference>
<dbReference type="PANTHER" id="PTHR11545:SF2">
    <property type="entry name" value="LARGE RIBOSOMAL SUBUNIT PROTEIN UL13M"/>
    <property type="match status" value="1"/>
</dbReference>
<sequence length="113" mass="13145">MEYTIDCKNKRLGRVASEIATILQGKKEPEYDPRLEGVDTVVVQNVDKIELSGSKLEQKKYYSHTTQIGHLKERKLQDVIAKHGKKYVLRHAVLRMLPKNKLQAKRIKRMKFA</sequence>
<dbReference type="AlphaFoldDB" id="A0A1F8DTR4"/>
<reference evidence="5 6" key="1">
    <citation type="journal article" date="2016" name="Nat. Commun.">
        <title>Thousands of microbial genomes shed light on interconnected biogeochemical processes in an aquifer system.</title>
        <authorList>
            <person name="Anantharaman K."/>
            <person name="Brown C.T."/>
            <person name="Hug L.A."/>
            <person name="Sharon I."/>
            <person name="Castelle C.J."/>
            <person name="Probst A.J."/>
            <person name="Thomas B.C."/>
            <person name="Singh A."/>
            <person name="Wilkins M.J."/>
            <person name="Karaoz U."/>
            <person name="Brodie E.L."/>
            <person name="Williams K.H."/>
            <person name="Hubbard S.S."/>
            <person name="Banfield J.F."/>
        </authorList>
    </citation>
    <scope>NUCLEOTIDE SEQUENCE [LARGE SCALE GENOMIC DNA]</scope>
</reference>
<evidence type="ECO:0000313" key="6">
    <source>
        <dbReference type="Proteomes" id="UP000177029"/>
    </source>
</evidence>
<evidence type="ECO:0000256" key="4">
    <source>
        <dbReference type="ARBA" id="ARBA00035499"/>
    </source>
</evidence>
<dbReference type="SUPFAM" id="SSF52161">
    <property type="entry name" value="Ribosomal protein L13"/>
    <property type="match status" value="1"/>
</dbReference>
<dbReference type="PIRSF" id="PIRSF002181">
    <property type="entry name" value="Ribosomal_L13"/>
    <property type="match status" value="1"/>
</dbReference>
<dbReference type="GO" id="GO:1990904">
    <property type="term" value="C:ribonucleoprotein complex"/>
    <property type="evidence" value="ECO:0007669"/>
    <property type="project" value="UniProtKB-KW"/>
</dbReference>
<dbReference type="Pfam" id="PF00572">
    <property type="entry name" value="Ribosomal_L13"/>
    <property type="match status" value="1"/>
</dbReference>
<evidence type="ECO:0000256" key="1">
    <source>
        <dbReference type="ARBA" id="ARBA00006227"/>
    </source>
</evidence>
<dbReference type="GO" id="GO:0005840">
    <property type="term" value="C:ribosome"/>
    <property type="evidence" value="ECO:0007669"/>
    <property type="project" value="UniProtKB-KW"/>
</dbReference>
<dbReference type="EMBL" id="MGIP01000011">
    <property type="protein sequence ID" value="OGM91225.1"/>
    <property type="molecule type" value="Genomic_DNA"/>
</dbReference>
<dbReference type="Proteomes" id="UP000177029">
    <property type="component" value="Unassembled WGS sequence"/>
</dbReference>
<keyword evidence="3" id="KW-0687">Ribonucleoprotein</keyword>
<dbReference type="GO" id="GO:0006412">
    <property type="term" value="P:translation"/>
    <property type="evidence" value="ECO:0007669"/>
    <property type="project" value="InterPro"/>
</dbReference>
<dbReference type="CDD" id="cd00392">
    <property type="entry name" value="Ribosomal_L13"/>
    <property type="match status" value="1"/>
</dbReference>
<comment type="caution">
    <text evidence="5">The sequence shown here is derived from an EMBL/GenBank/DDBJ whole genome shotgun (WGS) entry which is preliminary data.</text>
</comment>
<dbReference type="GO" id="GO:0003729">
    <property type="term" value="F:mRNA binding"/>
    <property type="evidence" value="ECO:0007669"/>
    <property type="project" value="TreeGrafter"/>
</dbReference>
<evidence type="ECO:0000313" key="5">
    <source>
        <dbReference type="EMBL" id="OGM91225.1"/>
    </source>
</evidence>
<dbReference type="GO" id="GO:0003735">
    <property type="term" value="F:structural constituent of ribosome"/>
    <property type="evidence" value="ECO:0007669"/>
    <property type="project" value="InterPro"/>
</dbReference>
<dbReference type="Gene3D" id="3.90.1180.10">
    <property type="entry name" value="Ribosomal protein L13"/>
    <property type="match status" value="1"/>
</dbReference>
<dbReference type="InterPro" id="IPR036899">
    <property type="entry name" value="Ribosomal_uL13_sf"/>
</dbReference>
<dbReference type="PANTHER" id="PTHR11545">
    <property type="entry name" value="RIBOSOMAL PROTEIN L13"/>
    <property type="match status" value="1"/>
</dbReference>
<keyword evidence="2 5" id="KW-0689">Ribosomal protein</keyword>
<evidence type="ECO:0000256" key="3">
    <source>
        <dbReference type="ARBA" id="ARBA00023274"/>
    </source>
</evidence>
<evidence type="ECO:0000256" key="2">
    <source>
        <dbReference type="ARBA" id="ARBA00022980"/>
    </source>
</evidence>
<name>A0A1F8DTR4_9BACT</name>
<protein>
    <recommendedName>
        <fullName evidence="4">50S ribosomal protein L13</fullName>
    </recommendedName>
</protein>